<protein>
    <submittedName>
        <fullName evidence="7">RDD family protein</fullName>
    </submittedName>
</protein>
<evidence type="ECO:0000313" key="8">
    <source>
        <dbReference type="Proteomes" id="UP001218638"/>
    </source>
</evidence>
<evidence type="ECO:0000256" key="5">
    <source>
        <dbReference type="SAM" id="Phobius"/>
    </source>
</evidence>
<name>A0AAF0I3X3_9BACT</name>
<dbReference type="EMBL" id="CP119075">
    <property type="protein sequence ID" value="WED66538.1"/>
    <property type="molecule type" value="Genomic_DNA"/>
</dbReference>
<organism evidence="7 8">
    <name type="scientific">Synoicihabitans lomoniglobus</name>
    <dbReference type="NCBI Taxonomy" id="2909285"/>
    <lineage>
        <taxon>Bacteria</taxon>
        <taxon>Pseudomonadati</taxon>
        <taxon>Verrucomicrobiota</taxon>
        <taxon>Opitutia</taxon>
        <taxon>Opitutales</taxon>
        <taxon>Opitutaceae</taxon>
        <taxon>Synoicihabitans</taxon>
    </lineage>
</organism>
<evidence type="ECO:0000256" key="1">
    <source>
        <dbReference type="ARBA" id="ARBA00004141"/>
    </source>
</evidence>
<evidence type="ECO:0000259" key="6">
    <source>
        <dbReference type="Pfam" id="PF06271"/>
    </source>
</evidence>
<proteinExistence type="predicted"/>
<evidence type="ECO:0000256" key="2">
    <source>
        <dbReference type="ARBA" id="ARBA00022692"/>
    </source>
</evidence>
<keyword evidence="4 5" id="KW-0472">Membrane</keyword>
<dbReference type="RefSeq" id="WP_330929016.1">
    <property type="nucleotide sequence ID" value="NZ_CP119075.1"/>
</dbReference>
<dbReference type="Pfam" id="PF06271">
    <property type="entry name" value="RDD"/>
    <property type="match status" value="1"/>
</dbReference>
<keyword evidence="3 5" id="KW-1133">Transmembrane helix</keyword>
<dbReference type="AlphaFoldDB" id="A0AAF0I3X3"/>
<keyword evidence="2 5" id="KW-0812">Transmembrane</keyword>
<keyword evidence="8" id="KW-1185">Reference proteome</keyword>
<evidence type="ECO:0000256" key="4">
    <source>
        <dbReference type="ARBA" id="ARBA00023136"/>
    </source>
</evidence>
<feature type="transmembrane region" description="Helical" evidence="5">
    <location>
        <begin position="90"/>
        <end position="111"/>
    </location>
</feature>
<dbReference type="Proteomes" id="UP001218638">
    <property type="component" value="Chromosome"/>
</dbReference>
<reference evidence="7" key="1">
    <citation type="submission" date="2023-03" db="EMBL/GenBank/DDBJ databases">
        <title>Lomoglobus Profundus gen. nov., sp. nov., a novel member of the phylum Verrucomicrobia, isolated from deep-marine sediment of South China Sea.</title>
        <authorList>
            <person name="Ahmad T."/>
            <person name="Ishaq S.E."/>
            <person name="Wang F."/>
        </authorList>
    </citation>
    <scope>NUCLEOTIDE SEQUENCE</scope>
    <source>
        <strain evidence="7">LMO-M01</strain>
    </source>
</reference>
<sequence>MTVSSSTQATAVQRVLAATINLLIVIGLGFAAELIVYNAPDSPTRTFLAAKAAFGLVVLFWLGCAQMRTSPGLALMKLRVVPTDAPRGRMALMTAIVRPMPFLLFGLVMAFPVGLIPRSLASVQFLLVLGFALFLAANASPIWSGPERRSLMDKWLNTTVVRK</sequence>
<evidence type="ECO:0000313" key="7">
    <source>
        <dbReference type="EMBL" id="WED66538.1"/>
    </source>
</evidence>
<feature type="domain" description="RDD" evidence="6">
    <location>
        <begin position="9"/>
        <end position="157"/>
    </location>
</feature>
<gene>
    <name evidence="7" type="ORF">PXH66_06705</name>
</gene>
<feature type="transmembrane region" description="Helical" evidence="5">
    <location>
        <begin position="15"/>
        <end position="36"/>
    </location>
</feature>
<dbReference type="KEGG" id="slom:PXH66_06705"/>
<dbReference type="GO" id="GO:0016020">
    <property type="term" value="C:membrane"/>
    <property type="evidence" value="ECO:0007669"/>
    <property type="project" value="UniProtKB-SubCell"/>
</dbReference>
<accession>A0AAF0I3X3</accession>
<comment type="subcellular location">
    <subcellularLocation>
        <location evidence="1">Membrane</location>
        <topology evidence="1">Multi-pass membrane protein</topology>
    </subcellularLocation>
</comment>
<feature type="transmembrane region" description="Helical" evidence="5">
    <location>
        <begin position="48"/>
        <end position="69"/>
    </location>
</feature>
<evidence type="ECO:0000256" key="3">
    <source>
        <dbReference type="ARBA" id="ARBA00022989"/>
    </source>
</evidence>
<feature type="transmembrane region" description="Helical" evidence="5">
    <location>
        <begin position="123"/>
        <end position="144"/>
    </location>
</feature>
<dbReference type="InterPro" id="IPR010432">
    <property type="entry name" value="RDD"/>
</dbReference>